<dbReference type="AlphaFoldDB" id="A0A401G1V4"/>
<reference evidence="3" key="2">
    <citation type="submission" date="2019-01" db="EMBL/GenBank/DDBJ databases">
        <title>Genome sequence of Desulfonema ishimotonii strain Tokyo 01.</title>
        <authorList>
            <person name="Fukui M."/>
        </authorList>
    </citation>
    <scope>NUCLEOTIDE SEQUENCE [LARGE SCALE GENOMIC DNA]</scope>
    <source>
        <strain evidence="3">Tokyo 01</strain>
    </source>
</reference>
<dbReference type="Gene3D" id="3.40.960.10">
    <property type="entry name" value="VSR Endonuclease"/>
    <property type="match status" value="1"/>
</dbReference>
<dbReference type="RefSeq" id="WP_124330272.1">
    <property type="nucleotide sequence ID" value="NZ_BEXT01000001.1"/>
</dbReference>
<name>A0A401G1V4_9BACT</name>
<gene>
    <name evidence="2" type="ORF">DENIS_4156</name>
</gene>
<protein>
    <recommendedName>
        <fullName evidence="1">DUF559 domain-containing protein</fullName>
    </recommendedName>
</protein>
<accession>A0A401G1V4</accession>
<dbReference type="InterPro" id="IPR007569">
    <property type="entry name" value="DUF559"/>
</dbReference>
<keyword evidence="3" id="KW-1185">Reference proteome</keyword>
<dbReference type="Proteomes" id="UP000288096">
    <property type="component" value="Unassembled WGS sequence"/>
</dbReference>
<proteinExistence type="predicted"/>
<dbReference type="Pfam" id="PF04480">
    <property type="entry name" value="DUF559"/>
    <property type="match status" value="1"/>
</dbReference>
<reference evidence="3" key="1">
    <citation type="submission" date="2017-11" db="EMBL/GenBank/DDBJ databases">
        <authorList>
            <person name="Watanabe M."/>
            <person name="Kojima H."/>
        </authorList>
    </citation>
    <scope>NUCLEOTIDE SEQUENCE [LARGE SCALE GENOMIC DNA]</scope>
    <source>
        <strain evidence="3">Tokyo 01</strain>
    </source>
</reference>
<evidence type="ECO:0000313" key="2">
    <source>
        <dbReference type="EMBL" id="GBC63163.1"/>
    </source>
</evidence>
<evidence type="ECO:0000313" key="3">
    <source>
        <dbReference type="Proteomes" id="UP000288096"/>
    </source>
</evidence>
<sequence>MRALSSDAEPVLVAIVNNIPDFSIARDGHWYRIPVASAEKWLKKSWPPRWLAFYQTKVFGPEAWSVRHYARVTDIRKVYRWQIFPEESQKSKRNKRYYQLFLEPLRQLPSPIFSRRWRRIVFIPTTWKKFVNALEINDLYNESPLEDRLWAEFRRLKIQAERQEFVTANRCHYALDFAIYCLNGKLDVETDGDFWHVTPDSARQDNIRDNNLKTEGWRVLRFTSRQVREEMESYCIGTISENISRLGGIEKGRSGGEKITLKPGGGRQLGLFDDI</sequence>
<dbReference type="EMBL" id="BEXT01000001">
    <property type="protein sequence ID" value="GBC63163.1"/>
    <property type="molecule type" value="Genomic_DNA"/>
</dbReference>
<dbReference type="SUPFAM" id="SSF52980">
    <property type="entry name" value="Restriction endonuclease-like"/>
    <property type="match status" value="1"/>
</dbReference>
<dbReference type="InterPro" id="IPR011335">
    <property type="entry name" value="Restrct_endonuc-II-like"/>
</dbReference>
<comment type="caution">
    <text evidence="2">The sequence shown here is derived from an EMBL/GenBank/DDBJ whole genome shotgun (WGS) entry which is preliminary data.</text>
</comment>
<evidence type="ECO:0000259" key="1">
    <source>
        <dbReference type="Pfam" id="PF04480"/>
    </source>
</evidence>
<feature type="domain" description="DUF559" evidence="1">
    <location>
        <begin position="144"/>
        <end position="233"/>
    </location>
</feature>
<organism evidence="2 3">
    <name type="scientific">Desulfonema ishimotonii</name>
    <dbReference type="NCBI Taxonomy" id="45657"/>
    <lineage>
        <taxon>Bacteria</taxon>
        <taxon>Pseudomonadati</taxon>
        <taxon>Thermodesulfobacteriota</taxon>
        <taxon>Desulfobacteria</taxon>
        <taxon>Desulfobacterales</taxon>
        <taxon>Desulfococcaceae</taxon>
        <taxon>Desulfonema</taxon>
    </lineage>
</organism>
<dbReference type="OrthoDB" id="9757917at2"/>